<name>L8HIZ9_ACACF</name>
<evidence type="ECO:0000313" key="3">
    <source>
        <dbReference type="Proteomes" id="UP000011083"/>
    </source>
</evidence>
<dbReference type="KEGG" id="acan:ACA1_289190"/>
<feature type="compositionally biased region" description="Polar residues" evidence="1">
    <location>
        <begin position="853"/>
        <end position="870"/>
    </location>
</feature>
<gene>
    <name evidence="2" type="ORF">ACA1_289190</name>
</gene>
<dbReference type="VEuPathDB" id="AmoebaDB:ACA1_289190"/>
<feature type="compositionally biased region" description="Low complexity" evidence="1">
    <location>
        <begin position="562"/>
        <end position="575"/>
    </location>
</feature>
<feature type="compositionally biased region" description="Basic and acidic residues" evidence="1">
    <location>
        <begin position="401"/>
        <end position="410"/>
    </location>
</feature>
<sequence length="1025" mass="113304">MRGSKTKKSAPMLPSSSPTVPEQDFNSTHTNVAAIRIIRELAGEVVDLRAQLSEAESQRRLLKLKNERMGERLRRLNTETDTEHEERERVGQHTETETEEEMRDSGLSTKEASEKEVLDAIACGASSEEVLVVISSRANPMLLITEERNAQRSMKMHKRKPKRKEDKAANGGGTTKKCGTLKKKRKLGYQGDGSAPTEDDGEKDEREQREKDNDKERQQQLQEKKERDERQQREKQRGKKESDAREKRETDERERKELVERRQGKKEAKQSKRIGTISSGSTISISSNNKSNDATGSFISPLYGDAGLTAMMLTIEEEPIEERKQGTATKNDGKDESKEVKAKKVKKAKKKEKKEKEKGEKGHRRKKSSEEESTTTNDEKSIRKKNKKNIKAAKKGSSVKNETESEEDHKEKRRSKKKKNKKEGEAMPTETTATTTTQSTDSPAAQAPPAVKEKRKKVRKERREKRHPRHRRSAEYQRDQPHQDPNHRWHNGVSPYGATLDPAQARTALQMLRSQPAQPPPPQLRHQHTFLLSAQHRQEREVAEAAKNAALRSAPAVGDQPRSQQRLSYKQKQQQDGASRRQSSDPLAPQATNETGSGTAATAQTTTEKREESVKGSVKDETKARGKAGSQDIRKSSTDDTTNETAATSTTTTTPTVPSTLKTLSAGGPPPLGGRRLSFGGSRSEVSKGKGPIVPSDENAALEEFKRKQKELAARRRRNSVMLNGPHAAVQWLQELYGEDNFADAEPLSDEAGVSAPRYYTRSRAQTLDDIFAPFVTPAIVEEEEESQTSRTVSELKRKFTESGSTVLPDRRPSSPTSTRDAKLPHRSAGMTQSTGGLSIQSDKAAVRKGLTPSVSVDSTPTASRLSPQHRNGHQMVKRSLSSERESLSAQLDPPRMPSWLNSSGTENFSTRRSQRCSLIFTTPPGSPAPSTPSSQSLAALRPVSPPDNAAATTNGVASRKTVVVTPPATPGSAQTTNELQHVFESIMIKRRGGSLRSTAGQVQKFIGVGSLRGGPTNTTTKTKE</sequence>
<feature type="compositionally biased region" description="Polar residues" evidence="1">
    <location>
        <begin position="900"/>
        <end position="921"/>
    </location>
</feature>
<feature type="compositionally biased region" description="Basic and acidic residues" evidence="1">
    <location>
        <begin position="607"/>
        <end position="624"/>
    </location>
</feature>
<proteinExistence type="predicted"/>
<feature type="compositionally biased region" description="Low complexity" evidence="1">
    <location>
        <begin position="639"/>
        <end position="683"/>
    </location>
</feature>
<feature type="compositionally biased region" description="Basic and acidic residues" evidence="1">
    <location>
        <begin position="203"/>
        <end position="270"/>
    </location>
</feature>
<protein>
    <submittedName>
        <fullName evidence="2">Uncharacterized protein</fullName>
    </submittedName>
</protein>
<feature type="compositionally biased region" description="Basic and acidic residues" evidence="1">
    <location>
        <begin position="321"/>
        <end position="342"/>
    </location>
</feature>
<feature type="compositionally biased region" description="Polar residues" evidence="1">
    <location>
        <begin position="830"/>
        <end position="842"/>
    </location>
</feature>
<reference evidence="2 3" key="1">
    <citation type="journal article" date="2013" name="Genome Biol.">
        <title>Genome of Acanthamoeba castellanii highlights extensive lateral gene transfer and early evolution of tyrosine kinase signaling.</title>
        <authorList>
            <person name="Clarke M."/>
            <person name="Lohan A.J."/>
            <person name="Liu B."/>
            <person name="Lagkouvardos I."/>
            <person name="Roy S."/>
            <person name="Zafar N."/>
            <person name="Bertelli C."/>
            <person name="Schilde C."/>
            <person name="Kianianmomeni A."/>
            <person name="Burglin T.R."/>
            <person name="Frech C."/>
            <person name="Turcotte B."/>
            <person name="Kopec K.O."/>
            <person name="Synnott J.M."/>
            <person name="Choo C."/>
            <person name="Paponov I."/>
            <person name="Finkler A."/>
            <person name="Soon Heng Tan C."/>
            <person name="Hutchins A.P."/>
            <person name="Weinmeier T."/>
            <person name="Rattei T."/>
            <person name="Chu J.S."/>
            <person name="Gimenez G."/>
            <person name="Irimia M."/>
            <person name="Rigden D.J."/>
            <person name="Fitzpatrick D.A."/>
            <person name="Lorenzo-Morales J."/>
            <person name="Bateman A."/>
            <person name="Chiu C.H."/>
            <person name="Tang P."/>
            <person name="Hegemann P."/>
            <person name="Fromm H."/>
            <person name="Raoult D."/>
            <person name="Greub G."/>
            <person name="Miranda-Saavedra D."/>
            <person name="Chen N."/>
            <person name="Nash P."/>
            <person name="Ginger M.L."/>
            <person name="Horn M."/>
            <person name="Schaap P."/>
            <person name="Caler L."/>
            <person name="Loftus B."/>
        </authorList>
    </citation>
    <scope>NUCLEOTIDE SEQUENCE [LARGE SCALE GENOMIC DNA]</scope>
    <source>
        <strain evidence="2 3">Neff</strain>
    </source>
</reference>
<feature type="region of interest" description="Disordered" evidence="1">
    <location>
        <begin position="783"/>
        <end position="958"/>
    </location>
</feature>
<feature type="compositionally biased region" description="Polar residues" evidence="1">
    <location>
        <begin position="584"/>
        <end position="598"/>
    </location>
</feature>
<feature type="compositionally biased region" description="Basic and acidic residues" evidence="1">
    <location>
        <begin position="84"/>
        <end position="96"/>
    </location>
</feature>
<feature type="region of interest" description="Disordered" evidence="1">
    <location>
        <begin position="1"/>
        <end position="27"/>
    </location>
</feature>
<feature type="compositionally biased region" description="Low complexity" evidence="1">
    <location>
        <begin position="426"/>
        <end position="450"/>
    </location>
</feature>
<feature type="region of interest" description="Disordered" evidence="1">
    <location>
        <begin position="146"/>
        <end position="302"/>
    </location>
</feature>
<feature type="compositionally biased region" description="Basic residues" evidence="1">
    <location>
        <begin position="411"/>
        <end position="421"/>
    </location>
</feature>
<dbReference type="GeneID" id="14926231"/>
<feature type="compositionally biased region" description="Basic residues" evidence="1">
    <location>
        <begin position="343"/>
        <end position="353"/>
    </location>
</feature>
<feature type="region of interest" description="Disordered" evidence="1">
    <location>
        <begin position="76"/>
        <end position="112"/>
    </location>
</feature>
<dbReference type="Proteomes" id="UP000011083">
    <property type="component" value="Unassembled WGS sequence"/>
</dbReference>
<feature type="compositionally biased region" description="Polar residues" evidence="1">
    <location>
        <begin position="14"/>
        <end position="27"/>
    </location>
</feature>
<dbReference type="RefSeq" id="XP_004367942.1">
    <property type="nucleotide sequence ID" value="XM_004367885.1"/>
</dbReference>
<feature type="compositionally biased region" description="Low complexity" evidence="1">
    <location>
        <begin position="273"/>
        <end position="291"/>
    </location>
</feature>
<accession>L8HIZ9</accession>
<organism evidence="2 3">
    <name type="scientific">Acanthamoeba castellanii (strain ATCC 30010 / Neff)</name>
    <dbReference type="NCBI Taxonomy" id="1257118"/>
    <lineage>
        <taxon>Eukaryota</taxon>
        <taxon>Amoebozoa</taxon>
        <taxon>Discosea</taxon>
        <taxon>Longamoebia</taxon>
        <taxon>Centramoebida</taxon>
        <taxon>Acanthamoebidae</taxon>
        <taxon>Acanthamoeba</taxon>
    </lineage>
</organism>
<evidence type="ECO:0000313" key="2">
    <source>
        <dbReference type="EMBL" id="ELR25187.1"/>
    </source>
</evidence>
<feature type="compositionally biased region" description="Basic and acidic residues" evidence="1">
    <location>
        <begin position="473"/>
        <end position="487"/>
    </location>
</feature>
<dbReference type="AlphaFoldDB" id="L8HIZ9"/>
<evidence type="ECO:0000256" key="1">
    <source>
        <dbReference type="SAM" id="MobiDB-lite"/>
    </source>
</evidence>
<feature type="compositionally biased region" description="Basic residues" evidence="1">
    <location>
        <begin position="382"/>
        <end position="394"/>
    </location>
</feature>
<keyword evidence="3" id="KW-1185">Reference proteome</keyword>
<dbReference type="EMBL" id="KB007805">
    <property type="protein sequence ID" value="ELR25187.1"/>
    <property type="molecule type" value="Genomic_DNA"/>
</dbReference>
<dbReference type="OMA" id="PFSCKRK"/>
<feature type="region of interest" description="Disordered" evidence="1">
    <location>
        <begin position="315"/>
        <end position="695"/>
    </location>
</feature>
<feature type="compositionally biased region" description="Basic residues" evidence="1">
    <location>
        <begin position="453"/>
        <end position="472"/>
    </location>
</feature>